<evidence type="ECO:0000313" key="2">
    <source>
        <dbReference type="EMBL" id="TXS91872.1"/>
    </source>
</evidence>
<feature type="domain" description="Xylose isomerase-like TIM barrel" evidence="1">
    <location>
        <begin position="38"/>
        <end position="179"/>
    </location>
</feature>
<organism evidence="2 3">
    <name type="scientific">Parahaliea maris</name>
    <dbReference type="NCBI Taxonomy" id="2716870"/>
    <lineage>
        <taxon>Bacteria</taxon>
        <taxon>Pseudomonadati</taxon>
        <taxon>Pseudomonadota</taxon>
        <taxon>Gammaproteobacteria</taxon>
        <taxon>Cellvibrionales</taxon>
        <taxon>Halieaceae</taxon>
        <taxon>Parahaliea</taxon>
    </lineage>
</organism>
<name>A0A5C8ZW99_9GAMM</name>
<evidence type="ECO:0000313" key="3">
    <source>
        <dbReference type="Proteomes" id="UP000321039"/>
    </source>
</evidence>
<dbReference type="Gene3D" id="3.20.20.150">
    <property type="entry name" value="Divalent-metal-dependent TIM barrel enzymes"/>
    <property type="match status" value="1"/>
</dbReference>
<evidence type="ECO:0000259" key="1">
    <source>
        <dbReference type="Pfam" id="PF01261"/>
    </source>
</evidence>
<protein>
    <submittedName>
        <fullName evidence="2">TIM barrel protein</fullName>
    </submittedName>
</protein>
<reference evidence="2 3" key="1">
    <citation type="submission" date="2019-08" db="EMBL/GenBank/DDBJ databases">
        <title>Parahaliea maris sp. nov., isolated from the surface seawater.</title>
        <authorList>
            <person name="Liu Y."/>
        </authorList>
    </citation>
    <scope>NUCLEOTIDE SEQUENCE [LARGE SCALE GENOMIC DNA]</scope>
    <source>
        <strain evidence="2 3">HSLHS9</strain>
    </source>
</reference>
<keyword evidence="3" id="KW-1185">Reference proteome</keyword>
<gene>
    <name evidence="2" type="ORF">FV139_14135</name>
</gene>
<dbReference type="InterPro" id="IPR036237">
    <property type="entry name" value="Xyl_isomerase-like_sf"/>
</dbReference>
<dbReference type="Pfam" id="PF01261">
    <property type="entry name" value="AP_endonuc_2"/>
    <property type="match status" value="1"/>
</dbReference>
<sequence length="336" mass="37662">MSICLGVTLYSMTNEWLAGAYTLPQLIDEMGRRNLGPGVELIGFQSLRGFPNKVSKEDIKELKSAIERNNLVLTALACNADIALKKDAWMSTDESVEYMRPQIELAGELNVPVVRIQIGLTPEVLQKLEPIAARNKVKLGMEIHAPEGPNTPKVLATREAYELIDSEYLGFIPDFSATMRAIPLGMLDKLRSGGMSEAGIEALDRAWKTPGVPIKRYMDFSQEARSLGEPELPVVQARLIFTMFGRENLADWEELLPRTVHIHGKYYDIDETGNSPSIDYAGLMRIFSTTERNLTMSSEWEGHAYLDMTEQDAFGMVEKHHAMCRRFLDEAFASQG</sequence>
<dbReference type="RefSeq" id="WP_148069112.1">
    <property type="nucleotide sequence ID" value="NZ_VRZA01000005.1"/>
</dbReference>
<proteinExistence type="predicted"/>
<dbReference type="InterPro" id="IPR013022">
    <property type="entry name" value="Xyl_isomerase-like_TIM-brl"/>
</dbReference>
<comment type="caution">
    <text evidence="2">The sequence shown here is derived from an EMBL/GenBank/DDBJ whole genome shotgun (WGS) entry which is preliminary data.</text>
</comment>
<dbReference type="Proteomes" id="UP000321039">
    <property type="component" value="Unassembled WGS sequence"/>
</dbReference>
<dbReference type="SUPFAM" id="SSF51658">
    <property type="entry name" value="Xylose isomerase-like"/>
    <property type="match status" value="1"/>
</dbReference>
<dbReference type="EMBL" id="VRZA01000005">
    <property type="protein sequence ID" value="TXS91872.1"/>
    <property type="molecule type" value="Genomic_DNA"/>
</dbReference>
<dbReference type="AlphaFoldDB" id="A0A5C8ZW99"/>
<accession>A0A5C8ZW99</accession>